<dbReference type="STRING" id="413434.SAMN04488132_10314"/>
<dbReference type="OrthoDB" id="659874at2"/>
<feature type="signal peptide" evidence="1">
    <location>
        <begin position="1"/>
        <end position="22"/>
    </location>
</feature>
<name>A0A1T4LUV3_9BACT</name>
<evidence type="ECO:0000313" key="3">
    <source>
        <dbReference type="Proteomes" id="UP000190888"/>
    </source>
</evidence>
<organism evidence="2 3">
    <name type="scientific">Sediminibacterium ginsengisoli</name>
    <dbReference type="NCBI Taxonomy" id="413434"/>
    <lineage>
        <taxon>Bacteria</taxon>
        <taxon>Pseudomonadati</taxon>
        <taxon>Bacteroidota</taxon>
        <taxon>Chitinophagia</taxon>
        <taxon>Chitinophagales</taxon>
        <taxon>Chitinophagaceae</taxon>
        <taxon>Sediminibacterium</taxon>
    </lineage>
</organism>
<proteinExistence type="predicted"/>
<evidence type="ECO:0000313" key="2">
    <source>
        <dbReference type="EMBL" id="SJZ58520.1"/>
    </source>
</evidence>
<feature type="chain" id="PRO_5013205011" evidence="1">
    <location>
        <begin position="23"/>
        <end position="164"/>
    </location>
</feature>
<dbReference type="EMBL" id="FUWH01000003">
    <property type="protein sequence ID" value="SJZ58520.1"/>
    <property type="molecule type" value="Genomic_DNA"/>
</dbReference>
<gene>
    <name evidence="2" type="ORF">SAMN04488132_10314</name>
</gene>
<dbReference type="PROSITE" id="PS51257">
    <property type="entry name" value="PROKAR_LIPOPROTEIN"/>
    <property type="match status" value="1"/>
</dbReference>
<sequence>MKKIHLLSGFVMLAAVATLFVACQKEQNGLTKETETASSNEIVNGVAVNANDVAGLISSDAADEMRDEFLKKYGKNSTQYVAFSTKDLANYLAILTKKYKSDSIYVNFGVYNKKTATSKANEGKLTVFFMGKNKNTKTGNIRTQAVDDSEDTSSNYLNHGGIYP</sequence>
<keyword evidence="1" id="KW-0732">Signal</keyword>
<accession>A0A1T4LUV3</accession>
<reference evidence="2 3" key="1">
    <citation type="submission" date="2017-02" db="EMBL/GenBank/DDBJ databases">
        <authorList>
            <person name="Peterson S.W."/>
        </authorList>
    </citation>
    <scope>NUCLEOTIDE SEQUENCE [LARGE SCALE GENOMIC DNA]</scope>
    <source>
        <strain evidence="2 3">DSM 22335</strain>
    </source>
</reference>
<dbReference type="AlphaFoldDB" id="A0A1T4LUV3"/>
<keyword evidence="3" id="KW-1185">Reference proteome</keyword>
<protein>
    <submittedName>
        <fullName evidence="2">Uncharacterized protein</fullName>
    </submittedName>
</protein>
<evidence type="ECO:0000256" key="1">
    <source>
        <dbReference type="SAM" id="SignalP"/>
    </source>
</evidence>
<dbReference type="Proteomes" id="UP000190888">
    <property type="component" value="Unassembled WGS sequence"/>
</dbReference>
<dbReference type="RefSeq" id="WP_078830526.1">
    <property type="nucleotide sequence ID" value="NZ_FUWH01000003.1"/>
</dbReference>